<keyword evidence="1" id="KW-0812">Transmembrane</keyword>
<proteinExistence type="predicted"/>
<dbReference type="EMBL" id="MDTU01000001">
    <property type="protein sequence ID" value="ODN42715.1"/>
    <property type="molecule type" value="Genomic_DNA"/>
</dbReference>
<feature type="transmembrane region" description="Helical" evidence="1">
    <location>
        <begin position="34"/>
        <end position="54"/>
    </location>
</feature>
<dbReference type="Pfam" id="PF00892">
    <property type="entry name" value="EamA"/>
    <property type="match status" value="1"/>
</dbReference>
<keyword evidence="1" id="KW-1133">Transmembrane helix</keyword>
<evidence type="ECO:0000256" key="1">
    <source>
        <dbReference type="SAM" id="Phobius"/>
    </source>
</evidence>
<name>A0ABX3A5J9_9GAMM</name>
<feature type="chain" id="PRO_5045814894" description="EamA domain-containing protein" evidence="2">
    <location>
        <begin position="25"/>
        <end position="104"/>
    </location>
</feature>
<comment type="caution">
    <text evidence="4">The sequence shown here is derived from an EMBL/GenBank/DDBJ whole genome shotgun (WGS) entry which is preliminary data.</text>
</comment>
<dbReference type="RefSeq" id="WP_069312513.1">
    <property type="nucleotide sequence ID" value="NZ_MDTU01000001.1"/>
</dbReference>
<keyword evidence="1" id="KW-0472">Membrane</keyword>
<evidence type="ECO:0000313" key="5">
    <source>
        <dbReference type="Proteomes" id="UP000094329"/>
    </source>
</evidence>
<dbReference type="Proteomes" id="UP000094329">
    <property type="component" value="Unassembled WGS sequence"/>
</dbReference>
<evidence type="ECO:0000259" key="3">
    <source>
        <dbReference type="Pfam" id="PF00892"/>
    </source>
</evidence>
<feature type="transmembrane region" description="Helical" evidence="1">
    <location>
        <begin position="75"/>
        <end position="92"/>
    </location>
</feature>
<keyword evidence="2" id="KW-0732">Signal</keyword>
<accession>A0ABX3A5J9</accession>
<protein>
    <recommendedName>
        <fullName evidence="3">EamA domain-containing protein</fullName>
    </recommendedName>
</protein>
<feature type="signal peptide" evidence="2">
    <location>
        <begin position="1"/>
        <end position="24"/>
    </location>
</feature>
<dbReference type="InterPro" id="IPR000620">
    <property type="entry name" value="EamA_dom"/>
</dbReference>
<evidence type="ECO:0000256" key="2">
    <source>
        <dbReference type="SAM" id="SignalP"/>
    </source>
</evidence>
<sequence>MTHSATLKGIVLTLFSALSYASLAAVIKNHPEVPLSLFVFAQSLICLILILPIIGKQNRTSVKNQFKTNYLHFHIIRALFSLGISYCLFFRLKNDPPCQWSLAI</sequence>
<organism evidence="4 5">
    <name type="scientific">Piscirickettsia litoralis</name>
    <dbReference type="NCBI Taxonomy" id="1891921"/>
    <lineage>
        <taxon>Bacteria</taxon>
        <taxon>Pseudomonadati</taxon>
        <taxon>Pseudomonadota</taxon>
        <taxon>Gammaproteobacteria</taxon>
        <taxon>Thiotrichales</taxon>
        <taxon>Piscirickettsiaceae</taxon>
        <taxon>Piscirickettsia</taxon>
    </lineage>
</organism>
<gene>
    <name evidence="4" type="ORF">BGC07_07005</name>
</gene>
<reference evidence="4 5" key="1">
    <citation type="submission" date="2016-08" db="EMBL/GenBank/DDBJ databases">
        <title>Draft genome sequence of Candidatus Piscirickettsia litoralis, from seawater.</title>
        <authorList>
            <person name="Wan X."/>
            <person name="Lee A.J."/>
            <person name="Hou S."/>
            <person name="Donachie S.P."/>
        </authorList>
    </citation>
    <scope>NUCLEOTIDE SEQUENCE [LARGE SCALE GENOMIC DNA]</scope>
    <source>
        <strain evidence="4 5">Y2</strain>
    </source>
</reference>
<keyword evidence="5" id="KW-1185">Reference proteome</keyword>
<feature type="domain" description="EamA" evidence="3">
    <location>
        <begin position="8"/>
        <end position="91"/>
    </location>
</feature>
<evidence type="ECO:0000313" key="4">
    <source>
        <dbReference type="EMBL" id="ODN42715.1"/>
    </source>
</evidence>